<evidence type="ECO:0000313" key="1">
    <source>
        <dbReference type="EMBL" id="MPM12690.1"/>
    </source>
</evidence>
<organism evidence="1">
    <name type="scientific">bioreactor metagenome</name>
    <dbReference type="NCBI Taxonomy" id="1076179"/>
    <lineage>
        <taxon>unclassified sequences</taxon>
        <taxon>metagenomes</taxon>
        <taxon>ecological metagenomes</taxon>
    </lineage>
</organism>
<dbReference type="InterPro" id="IPR029063">
    <property type="entry name" value="SAM-dependent_MTases_sf"/>
</dbReference>
<dbReference type="SUPFAM" id="SSF53335">
    <property type="entry name" value="S-adenosyl-L-methionine-dependent methyltransferases"/>
    <property type="match status" value="1"/>
</dbReference>
<dbReference type="EMBL" id="VSSQ01002009">
    <property type="protein sequence ID" value="MPM12690.1"/>
    <property type="molecule type" value="Genomic_DNA"/>
</dbReference>
<sequence length="190" mass="21686">MQQFIDYAKIKAEDFEVADLCSFQTGDIRKIVSQEDFSNNLFDVIILGAIGPVLGDYFETLSKLSPLLKEDGLIIIDDGYIPENSDYTHPQAFQKSRIIEDIRRAGMLLAEEVLFPNEGQSSGNNSAQLNYQKEFGNLVKRCKELIAEHPGKAHLFQDYIDRQKTEYESFKKDITCCTFAIKKSCLKRQL</sequence>
<accession>A0A644X952</accession>
<gene>
    <name evidence="1" type="ORF">SDC9_59044</name>
</gene>
<dbReference type="Gene3D" id="3.40.50.150">
    <property type="entry name" value="Vaccinia Virus protein VP39"/>
    <property type="match status" value="1"/>
</dbReference>
<name>A0A644X952_9ZZZZ</name>
<reference evidence="1" key="1">
    <citation type="submission" date="2019-08" db="EMBL/GenBank/DDBJ databases">
        <authorList>
            <person name="Kucharzyk K."/>
            <person name="Murdoch R.W."/>
            <person name="Higgins S."/>
            <person name="Loffler F."/>
        </authorList>
    </citation>
    <scope>NUCLEOTIDE SEQUENCE</scope>
</reference>
<proteinExistence type="predicted"/>
<evidence type="ECO:0008006" key="2">
    <source>
        <dbReference type="Google" id="ProtNLM"/>
    </source>
</evidence>
<protein>
    <recommendedName>
        <fullName evidence="2">Methyltransferase type 11 domain-containing protein</fullName>
    </recommendedName>
</protein>
<dbReference type="AlphaFoldDB" id="A0A644X952"/>
<comment type="caution">
    <text evidence="1">The sequence shown here is derived from an EMBL/GenBank/DDBJ whole genome shotgun (WGS) entry which is preliminary data.</text>
</comment>